<proteinExistence type="predicted"/>
<keyword evidence="2" id="KW-1185">Reference proteome</keyword>
<accession>A0ACC5R833</accession>
<comment type="caution">
    <text evidence="1">The sequence shown here is derived from an EMBL/GenBank/DDBJ whole genome shotgun (WGS) entry which is preliminary data.</text>
</comment>
<evidence type="ECO:0000313" key="1">
    <source>
        <dbReference type="EMBL" id="MBK1868743.1"/>
    </source>
</evidence>
<protein>
    <submittedName>
        <fullName evidence="1">SDR family NAD(P)-dependent oxidoreductase</fullName>
    </submittedName>
</protein>
<sequence>MVAGQQKDRVILVTGASRGIGRAALRALAEEGAHVVATARSLEALAGIEAEAKALGGAATPVACEMSEASDIDRLATVIAARFDRLDGLFGNAGILGKKQAVGDLPPQEFEAALAINLTANFRLLHRLDPLLRKSPAGRALFVTSGVAWKRHAGWAPYSVSKAGLEALVGVYAHEIQDTSVRANLISPGPIRTELRVEAWPEEDPESVPLPEALGPAIVTMLSSDFAQNGVIFDFKSGRYTRCRAPA</sequence>
<reference evidence="1" key="1">
    <citation type="submission" date="2021-01" db="EMBL/GenBank/DDBJ databases">
        <authorList>
            <person name="Sun Q."/>
        </authorList>
    </citation>
    <scope>NUCLEOTIDE SEQUENCE</scope>
    <source>
        <strain evidence="1">YIM B02566</strain>
    </source>
</reference>
<dbReference type="EMBL" id="JAENHL010000007">
    <property type="protein sequence ID" value="MBK1868743.1"/>
    <property type="molecule type" value="Genomic_DNA"/>
</dbReference>
<dbReference type="Proteomes" id="UP000616151">
    <property type="component" value="Unassembled WGS sequence"/>
</dbReference>
<organism evidence="1 2">
    <name type="scientific">Taklimakanibacter albus</name>
    <dbReference type="NCBI Taxonomy" id="2800327"/>
    <lineage>
        <taxon>Bacteria</taxon>
        <taxon>Pseudomonadati</taxon>
        <taxon>Pseudomonadota</taxon>
        <taxon>Alphaproteobacteria</taxon>
        <taxon>Hyphomicrobiales</taxon>
        <taxon>Aestuariivirgaceae</taxon>
        <taxon>Taklimakanibacter</taxon>
    </lineage>
</organism>
<evidence type="ECO:0000313" key="2">
    <source>
        <dbReference type="Proteomes" id="UP000616151"/>
    </source>
</evidence>
<gene>
    <name evidence="1" type="ORF">JHL16_20470</name>
</gene>
<name>A0ACC5R833_9HYPH</name>